<dbReference type="PANTHER" id="PTHR43214:SF42">
    <property type="entry name" value="TRANSCRIPTIONAL REGULATORY PROTEIN DESR"/>
    <property type="match status" value="1"/>
</dbReference>
<protein>
    <submittedName>
        <fullName evidence="3">Response regulator transcription factor</fullName>
    </submittedName>
</protein>
<evidence type="ECO:0000313" key="4">
    <source>
        <dbReference type="Proteomes" id="UP001302249"/>
    </source>
</evidence>
<dbReference type="Pfam" id="PF00196">
    <property type="entry name" value="GerE"/>
    <property type="match status" value="1"/>
</dbReference>
<dbReference type="EMBL" id="CP135076">
    <property type="protein sequence ID" value="WNO54216.1"/>
    <property type="molecule type" value="Genomic_DNA"/>
</dbReference>
<organism evidence="3 4">
    <name type="scientific">Stakelama saccharophila</name>
    <dbReference type="NCBI Taxonomy" id="3075605"/>
    <lineage>
        <taxon>Bacteria</taxon>
        <taxon>Pseudomonadati</taxon>
        <taxon>Pseudomonadota</taxon>
        <taxon>Alphaproteobacteria</taxon>
        <taxon>Sphingomonadales</taxon>
        <taxon>Sphingomonadaceae</taxon>
        <taxon>Stakelama</taxon>
    </lineage>
</organism>
<dbReference type="InterPro" id="IPR000792">
    <property type="entry name" value="Tscrpt_reg_LuxR_C"/>
</dbReference>
<keyword evidence="1" id="KW-0238">DNA-binding</keyword>
<dbReference type="PRINTS" id="PR00038">
    <property type="entry name" value="HTHLUXR"/>
</dbReference>
<feature type="domain" description="HTH luxR-type" evidence="2">
    <location>
        <begin position="98"/>
        <end position="163"/>
    </location>
</feature>
<dbReference type="SUPFAM" id="SSF52172">
    <property type="entry name" value="CheY-like"/>
    <property type="match status" value="1"/>
</dbReference>
<evidence type="ECO:0000256" key="1">
    <source>
        <dbReference type="ARBA" id="ARBA00023125"/>
    </source>
</evidence>
<dbReference type="Proteomes" id="UP001302249">
    <property type="component" value="Chromosome"/>
</dbReference>
<dbReference type="Gene3D" id="3.40.50.2300">
    <property type="match status" value="1"/>
</dbReference>
<evidence type="ECO:0000313" key="3">
    <source>
        <dbReference type="EMBL" id="WNO54216.1"/>
    </source>
</evidence>
<dbReference type="PANTHER" id="PTHR43214">
    <property type="entry name" value="TWO-COMPONENT RESPONSE REGULATOR"/>
    <property type="match status" value="1"/>
</dbReference>
<dbReference type="SMART" id="SM00421">
    <property type="entry name" value="HTH_LUXR"/>
    <property type="match status" value="1"/>
</dbReference>
<keyword evidence="4" id="KW-1185">Reference proteome</keyword>
<dbReference type="PROSITE" id="PS00622">
    <property type="entry name" value="HTH_LUXR_1"/>
    <property type="match status" value="1"/>
</dbReference>
<name>A0ABZ0B9Y8_9SPHN</name>
<dbReference type="InterPro" id="IPR039420">
    <property type="entry name" value="WalR-like"/>
</dbReference>
<accession>A0ABZ0B9Y8</accession>
<proteinExistence type="predicted"/>
<dbReference type="InterPro" id="IPR011006">
    <property type="entry name" value="CheY-like_superfamily"/>
</dbReference>
<dbReference type="CDD" id="cd06170">
    <property type="entry name" value="LuxR_C_like"/>
    <property type="match status" value="1"/>
</dbReference>
<dbReference type="RefSeq" id="WP_313916462.1">
    <property type="nucleotide sequence ID" value="NZ_CP135076.1"/>
</dbReference>
<gene>
    <name evidence="3" type="ORF">RPR59_02850</name>
</gene>
<sequence>MMFVLDQGSDNYSQDDIRGLQARYPGSRIVLLAENFDFDNMVAAFRAGAHGYIVKDIPCESLVGSLQLVALGERVLPGALVDRLPSSPAIGSALPAASGEIQELLSDREIEILRCLVIGYPNKLISRRLDISEATVKVHVKAILRKLKVQNRTQAAIYALHHGIDGALAESEAERPWVPAAIQATCDANSRVMVAA</sequence>
<evidence type="ECO:0000259" key="2">
    <source>
        <dbReference type="PROSITE" id="PS50043"/>
    </source>
</evidence>
<dbReference type="InterPro" id="IPR016032">
    <property type="entry name" value="Sig_transdc_resp-reg_C-effctor"/>
</dbReference>
<dbReference type="PROSITE" id="PS50043">
    <property type="entry name" value="HTH_LUXR_2"/>
    <property type="match status" value="1"/>
</dbReference>
<dbReference type="SUPFAM" id="SSF46894">
    <property type="entry name" value="C-terminal effector domain of the bipartite response regulators"/>
    <property type="match status" value="1"/>
</dbReference>
<reference evidence="3 4" key="1">
    <citation type="submission" date="2023-09" db="EMBL/GenBank/DDBJ databases">
        <authorList>
            <person name="Rey-Velasco X."/>
        </authorList>
    </citation>
    <scope>NUCLEOTIDE SEQUENCE [LARGE SCALE GENOMIC DNA]</scope>
    <source>
        <strain evidence="3 4">W311</strain>
    </source>
</reference>